<dbReference type="SUPFAM" id="SSF63748">
    <property type="entry name" value="Tudor/PWWP/MBT"/>
    <property type="match status" value="1"/>
</dbReference>
<dbReference type="InterPro" id="IPR035437">
    <property type="entry name" value="SNase_OB-fold_sf"/>
</dbReference>
<evidence type="ECO:0000313" key="6">
    <source>
        <dbReference type="RefSeq" id="XP_015274345.1"/>
    </source>
</evidence>
<keyword evidence="6" id="KW-0808">Transferase</keyword>
<dbReference type="SMART" id="SM00220">
    <property type="entry name" value="S_TKc"/>
    <property type="match status" value="1"/>
</dbReference>
<name>A0ABM1KKV8_GEKJA</name>
<evidence type="ECO:0000259" key="4">
    <source>
        <dbReference type="PROSITE" id="PS50304"/>
    </source>
</evidence>
<dbReference type="PANTHER" id="PTHR48008:SF6">
    <property type="entry name" value="LEUCINE-RICH REPEAT RECEPTOR-LIKE PROTEIN KINASE IMK3-RELATED"/>
    <property type="match status" value="1"/>
</dbReference>
<dbReference type="InterPro" id="IPR000719">
    <property type="entry name" value="Prot_kinase_dom"/>
</dbReference>
<evidence type="ECO:0000259" key="3">
    <source>
        <dbReference type="PROSITE" id="PS50011"/>
    </source>
</evidence>
<dbReference type="SUPFAM" id="SSF50199">
    <property type="entry name" value="Staphylococcal nuclease"/>
    <property type="match status" value="1"/>
</dbReference>
<feature type="domain" description="Protein kinase" evidence="3">
    <location>
        <begin position="694"/>
        <end position="958"/>
    </location>
</feature>
<accession>A0ABM1KKV8</accession>
<evidence type="ECO:0000256" key="2">
    <source>
        <dbReference type="SAM" id="MobiDB-lite"/>
    </source>
</evidence>
<keyword evidence="6" id="KW-0418">Kinase</keyword>
<evidence type="ECO:0000313" key="5">
    <source>
        <dbReference type="Proteomes" id="UP000694871"/>
    </source>
</evidence>
<dbReference type="InterPro" id="IPR047383">
    <property type="entry name" value="Tudor_TDRD8"/>
</dbReference>
<feature type="domain" description="Tudor" evidence="4">
    <location>
        <begin position="55"/>
        <end position="114"/>
    </location>
</feature>
<dbReference type="Gene3D" id="2.40.50.90">
    <property type="match status" value="1"/>
</dbReference>
<dbReference type="Proteomes" id="UP000694871">
    <property type="component" value="Unplaced"/>
</dbReference>
<dbReference type="InterPro" id="IPR002999">
    <property type="entry name" value="Tudor"/>
</dbReference>
<reference evidence="6" key="1">
    <citation type="submission" date="2025-08" db="UniProtKB">
        <authorList>
            <consortium name="RefSeq"/>
        </authorList>
    </citation>
    <scope>IDENTIFICATION</scope>
</reference>
<dbReference type="Pfam" id="PF00069">
    <property type="entry name" value="Pkinase"/>
    <property type="match status" value="1"/>
</dbReference>
<dbReference type="Gene3D" id="1.10.510.10">
    <property type="entry name" value="Transferase(Phosphotransferase) domain 1"/>
    <property type="match status" value="1"/>
</dbReference>
<feature type="compositionally biased region" description="Polar residues" evidence="2">
    <location>
        <begin position="992"/>
        <end position="1001"/>
    </location>
</feature>
<dbReference type="RefSeq" id="XP_015274345.1">
    <property type="nucleotide sequence ID" value="XM_015418859.1"/>
</dbReference>
<dbReference type="InterPro" id="IPR052451">
    <property type="entry name" value="Ser/Thr_kinase-like"/>
</dbReference>
<gene>
    <name evidence="6" type="primary">STK31</name>
</gene>
<sequence>MEEDSLYDKVENVTGCHVEDAVTFWAQNINRHCDILNASCALAKICPQAGSVFGNPDLSKVYGGCFSEDKCWYRCKVLRVINDEKCEVLYIDYGNSEILNRSEIVEIPSDLQFPSVAEKYRLWGLQIAANQDLNQFDQGRKFLNSLIFEKEVKIRYKGTYLDGTILALAECGVLNIGEEIVKKGFAERSKCPISSNNCDTKTDSSKFQPRNAKTTTSVWSNRANSPASNRVKGGFGDLMPLNGWNENNTANHVPFINWEKMMACDLSRASNISLAKIKQEQKIIEENLKLKEEKVAFKEENQNLRHLCEGLKSKVEKLNCELEAKEKAHKETLENVERTLSTYVGTTVRNLAVKFEKLKDIRHATMNDRFGEDLSEAVKAVTEGCLAAPPSLEILEKIWAEYNTAQEEIHLCKYTDEVQNLISKRNEMQQKLYSSIKEFIVEVEVLPISERLETLQKMKEYLEATYGEPREAESSEGVFEEFFEWKHTKMEELNCVRNATDVSLQDFVTCFNRIIKYFDITSETFLKSEDAVGNIDDILKKTELGISQELDLSLVELDEADKNIIMTVYSEVMRKFHQEQHLLTTVYHKYLDSVEFQKQIAEWLDKSPNTDGLLLVKKRLKSLKAQLRWKLVEKSNLEECDDYSESGMAKIKEEIAGLRNSVFQDIYQEQEEYEKLNRLVQKWFPELPLLHPEAGILEYMNSGGLLTVTLERDLLDAEPMKELSTKHSVVCSEFQGQKVLLKGYVVDTNTETGVIKTAAEYHKAWRELKEESGLMQLMFLFLCKSDPLAYVMVPYYAGASLGALQTSVPLTPGEILKVMKGVARGLHTLHTANVVHGSLHENNVFAVNRERGIVGDFDFTKLVDQRASVNYVLVNGLSLTSPEIKNGQPPSPSSDMYTYGCLFYWLFVGNLELKKNCDGIPQIDGINMDDKVRSLLLKLLCCGNRMTSEQVLNDDCFLLPDLNPVPPEDEPAEYGNGGERTKSGMESDDLQGSESASSSETVVPDID</sequence>
<feature type="region of interest" description="Disordered" evidence="2">
    <location>
        <begin position="198"/>
        <end position="223"/>
    </location>
</feature>
<keyword evidence="5" id="KW-1185">Reference proteome</keyword>
<proteinExistence type="predicted"/>
<evidence type="ECO:0000256" key="1">
    <source>
        <dbReference type="SAM" id="Coils"/>
    </source>
</evidence>
<feature type="coiled-coil region" evidence="1">
    <location>
        <begin position="274"/>
        <end position="335"/>
    </location>
</feature>
<dbReference type="SUPFAM" id="SSF56112">
    <property type="entry name" value="Protein kinase-like (PK-like)"/>
    <property type="match status" value="1"/>
</dbReference>
<dbReference type="SMART" id="SM00333">
    <property type="entry name" value="TUDOR"/>
    <property type="match status" value="1"/>
</dbReference>
<dbReference type="GeneID" id="107116848"/>
<dbReference type="PROSITE" id="PS50011">
    <property type="entry name" value="PROTEIN_KINASE_DOM"/>
    <property type="match status" value="1"/>
</dbReference>
<dbReference type="PROSITE" id="PS50304">
    <property type="entry name" value="TUDOR"/>
    <property type="match status" value="1"/>
</dbReference>
<dbReference type="CDD" id="cd20430">
    <property type="entry name" value="Tudor_TDRD8"/>
    <property type="match status" value="1"/>
</dbReference>
<dbReference type="GO" id="GO:0016301">
    <property type="term" value="F:kinase activity"/>
    <property type="evidence" value="ECO:0007669"/>
    <property type="project" value="UniProtKB-KW"/>
</dbReference>
<feature type="region of interest" description="Disordered" evidence="2">
    <location>
        <begin position="962"/>
        <end position="1007"/>
    </location>
</feature>
<dbReference type="Gene3D" id="2.30.30.140">
    <property type="match status" value="1"/>
</dbReference>
<keyword evidence="1" id="KW-0175">Coiled coil</keyword>
<dbReference type="PANTHER" id="PTHR48008">
    <property type="entry name" value="LEUCINE-RICH REPEAT RECEPTOR-LIKE PROTEIN KINASE IMK3-RELATED"/>
    <property type="match status" value="1"/>
</dbReference>
<protein>
    <submittedName>
        <fullName evidence="6">Serine/threonine-protein kinase 31</fullName>
    </submittedName>
</protein>
<organism evidence="5 6">
    <name type="scientific">Gekko japonicus</name>
    <name type="common">Schlegel's Japanese gecko</name>
    <dbReference type="NCBI Taxonomy" id="146911"/>
    <lineage>
        <taxon>Eukaryota</taxon>
        <taxon>Metazoa</taxon>
        <taxon>Chordata</taxon>
        <taxon>Craniata</taxon>
        <taxon>Vertebrata</taxon>
        <taxon>Euteleostomi</taxon>
        <taxon>Lepidosauria</taxon>
        <taxon>Squamata</taxon>
        <taxon>Bifurcata</taxon>
        <taxon>Gekkota</taxon>
        <taxon>Gekkonidae</taxon>
        <taxon>Gekkoninae</taxon>
        <taxon>Gekko</taxon>
    </lineage>
</organism>
<dbReference type="InterPro" id="IPR011009">
    <property type="entry name" value="Kinase-like_dom_sf"/>
</dbReference>
<dbReference type="Pfam" id="PF00567">
    <property type="entry name" value="TUDOR"/>
    <property type="match status" value="1"/>
</dbReference>